<sequence length="234" mass="26761">MPKVPTDPESAPAPFQLTALDREILSQTDEEYISHDWENLKDIIATNSLHLFKRKPSDLANYISWSTAIKSLYGTITNYICLERLRWPLNLDPATQCVDPTPFADSRDYRILRNDWPYGVTPDISHLVVWVKNAIPVDEQTGGDLTPESRTSIDEFVHRTFVVRLEEEFPDAKARVMWFKNWTALQSVRSLEHIHVLVRGVPDEIIFEWTGEPARKLSDPTVGLENAPIPTPVV</sequence>
<dbReference type="GO" id="GO:0006044">
    <property type="term" value="P:N-acetylglucosamine metabolic process"/>
    <property type="evidence" value="ECO:0007669"/>
    <property type="project" value="TreeGrafter"/>
</dbReference>
<dbReference type="OMA" id="YHDWEDL"/>
<dbReference type="InterPro" id="IPR022036">
    <property type="entry name" value="DUF3605"/>
</dbReference>
<dbReference type="AlphaFoldDB" id="A0A0E1RXK5"/>
<keyword evidence="2" id="KW-1185">Reference proteome</keyword>
<dbReference type="KEGG" id="cim:CIMG_05278"/>
<organism evidence="1 2">
    <name type="scientific">Coccidioides immitis (strain RS)</name>
    <name type="common">Valley fever fungus</name>
    <dbReference type="NCBI Taxonomy" id="246410"/>
    <lineage>
        <taxon>Eukaryota</taxon>
        <taxon>Fungi</taxon>
        <taxon>Dikarya</taxon>
        <taxon>Ascomycota</taxon>
        <taxon>Pezizomycotina</taxon>
        <taxon>Eurotiomycetes</taxon>
        <taxon>Eurotiomycetidae</taxon>
        <taxon>Onygenales</taxon>
        <taxon>Onygenaceae</taxon>
        <taxon>Coccidioides</taxon>
    </lineage>
</organism>
<name>A0A0E1RXK5_COCIM</name>
<dbReference type="OrthoDB" id="498286at2759"/>
<gene>
    <name evidence="1" type="ORF">CIMG_05278</name>
</gene>
<dbReference type="GeneID" id="4564614"/>
<evidence type="ECO:0000313" key="1">
    <source>
        <dbReference type="EMBL" id="EAS34254.1"/>
    </source>
</evidence>
<dbReference type="EMBL" id="GG704914">
    <property type="protein sequence ID" value="EAS34254.1"/>
    <property type="molecule type" value="Genomic_DNA"/>
</dbReference>
<dbReference type="VEuPathDB" id="FungiDB:CIMG_05278"/>
<protein>
    <recommendedName>
        <fullName evidence="3">N-acetylglucosamine-induced protein 1</fullName>
    </recommendedName>
</protein>
<proteinExistence type="predicted"/>
<dbReference type="InParanoid" id="A0A0E1RXK5"/>
<evidence type="ECO:0000313" key="2">
    <source>
        <dbReference type="Proteomes" id="UP000001261"/>
    </source>
</evidence>
<reference evidence="2" key="1">
    <citation type="journal article" date="2009" name="Genome Res.">
        <title>Comparative genomic analyses of the human fungal pathogens Coccidioides and their relatives.</title>
        <authorList>
            <person name="Sharpton T.J."/>
            <person name="Stajich J.E."/>
            <person name="Rounsley S.D."/>
            <person name="Gardner M.J."/>
            <person name="Wortman J.R."/>
            <person name="Jordar V.S."/>
            <person name="Maiti R."/>
            <person name="Kodira C.D."/>
            <person name="Neafsey D.E."/>
            <person name="Zeng Q."/>
            <person name="Hung C.-Y."/>
            <person name="McMahan C."/>
            <person name="Muszewska A."/>
            <person name="Grynberg M."/>
            <person name="Mandel M.A."/>
            <person name="Kellner E.M."/>
            <person name="Barker B.M."/>
            <person name="Galgiani J.N."/>
            <person name="Orbach M.J."/>
            <person name="Kirkland T.N."/>
            <person name="Cole G.T."/>
            <person name="Henn M.R."/>
            <person name="Birren B.W."/>
            <person name="Taylor J.W."/>
        </authorList>
    </citation>
    <scope>NUCLEOTIDE SEQUENCE [LARGE SCALE GENOMIC DNA]</scope>
    <source>
        <strain evidence="2">RS</strain>
    </source>
</reference>
<dbReference type="GO" id="GO:0005737">
    <property type="term" value="C:cytoplasm"/>
    <property type="evidence" value="ECO:0007669"/>
    <property type="project" value="TreeGrafter"/>
</dbReference>
<dbReference type="RefSeq" id="XP_001245837.1">
    <property type="nucleotide sequence ID" value="XM_001245836.2"/>
</dbReference>
<dbReference type="FunCoup" id="A0A0E1RXK5">
    <property type="interactions" value="2"/>
</dbReference>
<dbReference type="Proteomes" id="UP000001261">
    <property type="component" value="Unassembled WGS sequence"/>
</dbReference>
<dbReference type="Pfam" id="PF12239">
    <property type="entry name" value="DUF3605"/>
    <property type="match status" value="1"/>
</dbReference>
<dbReference type="PANTHER" id="PTHR35020">
    <property type="entry name" value="N-ACETYLGLUCOSAMINE-INDUCED PROTEIN 1"/>
    <property type="match status" value="1"/>
</dbReference>
<accession>A0A0E1RXK5</accession>
<evidence type="ECO:0008006" key="3">
    <source>
        <dbReference type="Google" id="ProtNLM"/>
    </source>
</evidence>
<reference evidence="2" key="2">
    <citation type="journal article" date="2010" name="Genome Res.">
        <title>Population genomic sequencing of Coccidioides fungi reveals recent hybridization and transposon control.</title>
        <authorList>
            <person name="Neafsey D.E."/>
            <person name="Barker B.M."/>
            <person name="Sharpton T.J."/>
            <person name="Stajich J.E."/>
            <person name="Park D.J."/>
            <person name="Whiston E."/>
            <person name="Hung C.-Y."/>
            <person name="McMahan C."/>
            <person name="White J."/>
            <person name="Sykes S."/>
            <person name="Heiman D."/>
            <person name="Young S."/>
            <person name="Zeng Q."/>
            <person name="Abouelleil A."/>
            <person name="Aftuck L."/>
            <person name="Bessette D."/>
            <person name="Brown A."/>
            <person name="FitzGerald M."/>
            <person name="Lui A."/>
            <person name="Macdonald J.P."/>
            <person name="Priest M."/>
            <person name="Orbach M.J."/>
            <person name="Galgiani J.N."/>
            <person name="Kirkland T.N."/>
            <person name="Cole G.T."/>
            <person name="Birren B.W."/>
            <person name="Henn M.R."/>
            <person name="Taylor J.W."/>
            <person name="Rounsley S.D."/>
        </authorList>
    </citation>
    <scope>GENOME REANNOTATION</scope>
    <source>
        <strain evidence="2">RS</strain>
    </source>
</reference>
<dbReference type="PANTHER" id="PTHR35020:SF2">
    <property type="entry name" value="N-ACETYLGLUCOSAMINE-INDUCED PROTEIN 1"/>
    <property type="match status" value="1"/>
</dbReference>